<dbReference type="EMBL" id="CP015961">
    <property type="protein sequence ID" value="ANI90929.1"/>
    <property type="molecule type" value="Genomic_DNA"/>
</dbReference>
<keyword evidence="4" id="KW-1185">Reference proteome</keyword>
<sequence length="254" mass="27308">MRAPLSHAGPRGPASYTGAIGDDGEGAAMATETANAHIDVVLDCVRVGEVRPLEPEGQPSAITKNDVGGPVPLTTLGLGGDHQGDPRVHGGAEKALHYFSLEGYEKFAAALPNVRIEPGMLGENFHGRGATEETVCVGDVYRLGTALVQVSQPRSPCWKVDNLLGHIGANLTLAELRCQGWYFRVLEEGEVNAGDRMTLTERPAPEAPLDRLLAVQQELRPDIDEVLMLAEAEGLTEKLRKRLLGRAKWLQSHA</sequence>
<gene>
    <name evidence="3" type="ORF">BJL86_0118</name>
</gene>
<organism evidence="3 4">
    <name type="scientific">Dietzia timorensis</name>
    <dbReference type="NCBI Taxonomy" id="499555"/>
    <lineage>
        <taxon>Bacteria</taxon>
        <taxon>Bacillati</taxon>
        <taxon>Actinomycetota</taxon>
        <taxon>Actinomycetes</taxon>
        <taxon>Mycobacteriales</taxon>
        <taxon>Dietziaceae</taxon>
        <taxon>Dietzia</taxon>
    </lineage>
</organism>
<proteinExistence type="predicted"/>
<evidence type="ECO:0000313" key="3">
    <source>
        <dbReference type="EMBL" id="ANI90929.1"/>
    </source>
</evidence>
<evidence type="ECO:0000313" key="4">
    <source>
        <dbReference type="Proteomes" id="UP000186104"/>
    </source>
</evidence>
<dbReference type="SUPFAM" id="SSF50800">
    <property type="entry name" value="PK beta-barrel domain-like"/>
    <property type="match status" value="1"/>
</dbReference>
<name>A0A173LGL4_9ACTN</name>
<dbReference type="InterPro" id="IPR011037">
    <property type="entry name" value="Pyrv_Knase-like_insert_dom_sf"/>
</dbReference>
<dbReference type="PANTHER" id="PTHR30212">
    <property type="entry name" value="PROTEIN YIIM"/>
    <property type="match status" value="1"/>
</dbReference>
<accession>A0A173LGL4</accession>
<dbReference type="Proteomes" id="UP000186104">
    <property type="component" value="Chromosome"/>
</dbReference>
<dbReference type="InterPro" id="IPR052353">
    <property type="entry name" value="Benzoxazolinone_Detox_Enz"/>
</dbReference>
<dbReference type="Gene3D" id="2.40.33.20">
    <property type="entry name" value="PK beta-barrel domain-like"/>
    <property type="match status" value="1"/>
</dbReference>
<reference evidence="3 4" key="1">
    <citation type="submission" date="2016-06" db="EMBL/GenBank/DDBJ databases">
        <title>Complete genome sequence of a saline-alkali tolerant type strain Dietzia timorensis ID05-A0528T.</title>
        <authorList>
            <person name="Wu X."/>
        </authorList>
    </citation>
    <scope>NUCLEOTIDE SEQUENCE [LARGE SCALE GENOMIC DNA]</scope>
    <source>
        <strain evidence="3 4">ID05-A0528</strain>
    </source>
</reference>
<evidence type="ECO:0000256" key="1">
    <source>
        <dbReference type="SAM" id="MobiDB-lite"/>
    </source>
</evidence>
<dbReference type="GO" id="GO:0030151">
    <property type="term" value="F:molybdenum ion binding"/>
    <property type="evidence" value="ECO:0007669"/>
    <property type="project" value="InterPro"/>
</dbReference>
<dbReference type="GO" id="GO:0030170">
    <property type="term" value="F:pyridoxal phosphate binding"/>
    <property type="evidence" value="ECO:0007669"/>
    <property type="project" value="InterPro"/>
</dbReference>
<protein>
    <submittedName>
        <fullName evidence="3">Protein YiiM</fullName>
    </submittedName>
</protein>
<dbReference type="STRING" id="499555.BJL86_0118"/>
<dbReference type="KEGG" id="dtm:BJL86_0118"/>
<evidence type="ECO:0000259" key="2">
    <source>
        <dbReference type="PROSITE" id="PS51340"/>
    </source>
</evidence>
<dbReference type="AlphaFoldDB" id="A0A173LGL4"/>
<dbReference type="InterPro" id="IPR005302">
    <property type="entry name" value="MoCF_Sase_C"/>
</dbReference>
<dbReference type="Pfam" id="PF03473">
    <property type="entry name" value="MOSC"/>
    <property type="match status" value="1"/>
</dbReference>
<dbReference type="PROSITE" id="PS51340">
    <property type="entry name" value="MOSC"/>
    <property type="match status" value="1"/>
</dbReference>
<dbReference type="OrthoDB" id="9786134at2"/>
<feature type="region of interest" description="Disordered" evidence="1">
    <location>
        <begin position="1"/>
        <end position="20"/>
    </location>
</feature>
<feature type="domain" description="MOSC" evidence="2">
    <location>
        <begin position="65"/>
        <end position="200"/>
    </location>
</feature>
<dbReference type="PANTHER" id="PTHR30212:SF2">
    <property type="entry name" value="PROTEIN YIIM"/>
    <property type="match status" value="1"/>
</dbReference>
<dbReference type="GO" id="GO:0003824">
    <property type="term" value="F:catalytic activity"/>
    <property type="evidence" value="ECO:0007669"/>
    <property type="project" value="InterPro"/>
</dbReference>